<feature type="binding site" evidence="2">
    <location>
        <position position="16"/>
    </location>
    <ligand>
        <name>Mg(2+)</name>
        <dbReference type="ChEBI" id="CHEBI:18420"/>
    </ligand>
</feature>
<gene>
    <name evidence="2" type="primary">bioD</name>
    <name evidence="3" type="ORF">HELGO_WM2377</name>
</gene>
<comment type="caution">
    <text evidence="2">Lacks conserved residue(s) required for the propagation of feature annotation.</text>
</comment>
<dbReference type="GO" id="GO:0005829">
    <property type="term" value="C:cytosol"/>
    <property type="evidence" value="ECO:0007669"/>
    <property type="project" value="TreeGrafter"/>
</dbReference>
<dbReference type="InterPro" id="IPR027417">
    <property type="entry name" value="P-loop_NTPase"/>
</dbReference>
<feature type="binding site" evidence="2">
    <location>
        <position position="114"/>
    </location>
    <ligand>
        <name>Mg(2+)</name>
        <dbReference type="ChEBI" id="CHEBI:18420"/>
    </ligand>
</feature>
<evidence type="ECO:0000256" key="1">
    <source>
        <dbReference type="ARBA" id="ARBA00022756"/>
    </source>
</evidence>
<dbReference type="AlphaFoldDB" id="A0A6S6S748"/>
<feature type="binding site" evidence="2">
    <location>
        <begin position="114"/>
        <end position="117"/>
    </location>
    <ligand>
        <name>ATP</name>
        <dbReference type="ChEBI" id="CHEBI:30616"/>
    </ligand>
</feature>
<reference evidence="3" key="1">
    <citation type="submission" date="2020-01" db="EMBL/GenBank/DDBJ databases">
        <authorList>
            <person name="Meier V. D."/>
            <person name="Meier V D."/>
        </authorList>
    </citation>
    <scope>NUCLEOTIDE SEQUENCE</scope>
    <source>
        <strain evidence="3">HLG_WM_MAG_06</strain>
    </source>
</reference>
<dbReference type="PANTHER" id="PTHR43210:SF5">
    <property type="entry name" value="DETHIOBIOTIN SYNTHETASE"/>
    <property type="match status" value="1"/>
</dbReference>
<evidence type="ECO:0000313" key="3">
    <source>
        <dbReference type="EMBL" id="CAA6798927.1"/>
    </source>
</evidence>
<dbReference type="Pfam" id="PF13500">
    <property type="entry name" value="AAA_26"/>
    <property type="match status" value="1"/>
</dbReference>
<organism evidence="3">
    <name type="scientific">uncultured Sulfurovum sp</name>
    <dbReference type="NCBI Taxonomy" id="269237"/>
    <lineage>
        <taxon>Bacteria</taxon>
        <taxon>Pseudomonadati</taxon>
        <taxon>Campylobacterota</taxon>
        <taxon>Epsilonproteobacteria</taxon>
        <taxon>Campylobacterales</taxon>
        <taxon>Sulfurovaceae</taxon>
        <taxon>Sulfurovum</taxon>
        <taxon>environmental samples</taxon>
    </lineage>
</organism>
<dbReference type="CDD" id="cd03109">
    <property type="entry name" value="DTBS"/>
    <property type="match status" value="1"/>
</dbReference>
<dbReference type="Gene3D" id="3.40.50.300">
    <property type="entry name" value="P-loop containing nucleotide triphosphate hydrolases"/>
    <property type="match status" value="1"/>
</dbReference>
<feature type="binding site" evidence="2">
    <location>
        <position position="41"/>
    </location>
    <ligand>
        <name>substrate</name>
    </ligand>
</feature>
<feature type="binding site" evidence="2">
    <location>
        <position position="49"/>
    </location>
    <ligand>
        <name>Mg(2+)</name>
        <dbReference type="ChEBI" id="CHEBI:18420"/>
    </ligand>
</feature>
<name>A0A6S6S748_9BACT</name>
<comment type="subcellular location">
    <subcellularLocation>
        <location evidence="2">Cytoplasm</location>
    </subcellularLocation>
</comment>
<comment type="pathway">
    <text evidence="2">Cofactor biosynthesis; biotin biosynthesis; biotin from 7,8-diaminononanoate: step 1/2.</text>
</comment>
<dbReference type="GO" id="GO:0004141">
    <property type="term" value="F:dethiobiotin synthase activity"/>
    <property type="evidence" value="ECO:0007669"/>
    <property type="project" value="UniProtKB-UniRule"/>
</dbReference>
<keyword evidence="2" id="KW-0067">ATP-binding</keyword>
<comment type="function">
    <text evidence="2">Catalyzes a mechanistically unusual reaction, the ATP-dependent insertion of CO2 between the N7 and N8 nitrogen atoms of 7,8-diaminopelargonic acid (DAPA, also called 7,8-diammoniononanoate) to form a ureido ring.</text>
</comment>
<dbReference type="EC" id="6.3.3.3" evidence="2"/>
<keyword evidence="2 3" id="KW-0436">Ligase</keyword>
<dbReference type="InterPro" id="IPR004472">
    <property type="entry name" value="DTB_synth_BioD"/>
</dbReference>
<accession>A0A6S6S748</accession>
<protein>
    <recommendedName>
        <fullName evidence="2">ATP-dependent dethiobiotin synthetase BioD</fullName>
        <ecNumber evidence="2">6.3.3.3</ecNumber>
    </recommendedName>
    <alternativeName>
        <fullName evidence="2">DTB synthetase</fullName>
        <shortName evidence="2">DTBS</shortName>
    </alternativeName>
    <alternativeName>
        <fullName evidence="2">Dethiobiotin synthase</fullName>
    </alternativeName>
</protein>
<dbReference type="PANTHER" id="PTHR43210">
    <property type="entry name" value="DETHIOBIOTIN SYNTHETASE"/>
    <property type="match status" value="1"/>
</dbReference>
<feature type="active site" evidence="2">
    <location>
        <position position="37"/>
    </location>
</feature>
<dbReference type="SUPFAM" id="SSF52540">
    <property type="entry name" value="P-loop containing nucleoside triphosphate hydrolases"/>
    <property type="match status" value="1"/>
</dbReference>
<feature type="binding site" evidence="2">
    <location>
        <position position="49"/>
    </location>
    <ligand>
        <name>ATP</name>
        <dbReference type="ChEBI" id="CHEBI:30616"/>
    </ligand>
</feature>
<dbReference type="GO" id="GO:0005524">
    <property type="term" value="F:ATP binding"/>
    <property type="evidence" value="ECO:0007669"/>
    <property type="project" value="UniProtKB-UniRule"/>
</dbReference>
<sequence>MKPLFVTATNTNVGKTYTTLKLIESFSKQGISVGVCKPIETGVETEPLDAQALLETVKKYNPNFKNLSPKDITAYTFELPAAPFSADTEQIIKIQTIKDKIAELQELCELLIIEGAGGLMVPITKEYKMIDLAKELNLKTLLVTPSKLGCINDTLLSMDALKSHNISFDWCINLFEDKNEFHKVTKPYYDAVFPHWWYLDEGLEDFKLSIIDKNTPR</sequence>
<dbReference type="NCBIfam" id="TIGR00347">
    <property type="entry name" value="bioD"/>
    <property type="match status" value="1"/>
</dbReference>
<evidence type="ECO:0000256" key="2">
    <source>
        <dbReference type="HAMAP-Rule" id="MF_00336"/>
    </source>
</evidence>
<comment type="cofactor">
    <cofactor evidence="2">
        <name>Mg(2+)</name>
        <dbReference type="ChEBI" id="CHEBI:18420"/>
    </cofactor>
</comment>
<dbReference type="HAMAP" id="MF_00336">
    <property type="entry name" value="BioD"/>
    <property type="match status" value="1"/>
</dbReference>
<keyword evidence="2" id="KW-0547">Nucleotide-binding</keyword>
<keyword evidence="2" id="KW-0963">Cytoplasm</keyword>
<feature type="binding site" evidence="2">
    <location>
        <begin position="12"/>
        <end position="17"/>
    </location>
    <ligand>
        <name>ATP</name>
        <dbReference type="ChEBI" id="CHEBI:30616"/>
    </ligand>
</feature>
<dbReference type="GO" id="GO:0000287">
    <property type="term" value="F:magnesium ion binding"/>
    <property type="evidence" value="ECO:0007669"/>
    <property type="project" value="UniProtKB-UniRule"/>
</dbReference>
<dbReference type="UniPathway" id="UPA00078">
    <property type="reaction ID" value="UER00161"/>
</dbReference>
<comment type="similarity">
    <text evidence="2">Belongs to the dethiobiotin synthetase family.</text>
</comment>
<dbReference type="EMBL" id="CACVAP010000011">
    <property type="protein sequence ID" value="CAA6798927.1"/>
    <property type="molecule type" value="Genomic_DNA"/>
</dbReference>
<comment type="subunit">
    <text evidence="2">Homodimer.</text>
</comment>
<proteinExistence type="inferred from homology"/>
<keyword evidence="2" id="KW-0479">Metal-binding</keyword>
<comment type="catalytic activity">
    <reaction evidence="2">
        <text>(7R,8S)-7,8-diammoniononanoate + CO2 + ATP = (4R,5S)-dethiobiotin + ADP + phosphate + 3 H(+)</text>
        <dbReference type="Rhea" id="RHEA:15805"/>
        <dbReference type="ChEBI" id="CHEBI:15378"/>
        <dbReference type="ChEBI" id="CHEBI:16526"/>
        <dbReference type="ChEBI" id="CHEBI:30616"/>
        <dbReference type="ChEBI" id="CHEBI:43474"/>
        <dbReference type="ChEBI" id="CHEBI:149469"/>
        <dbReference type="ChEBI" id="CHEBI:149473"/>
        <dbReference type="ChEBI" id="CHEBI:456216"/>
        <dbReference type="EC" id="6.3.3.3"/>
    </reaction>
</comment>
<keyword evidence="1 2" id="KW-0093">Biotin biosynthesis</keyword>
<dbReference type="GO" id="GO:0009102">
    <property type="term" value="P:biotin biosynthetic process"/>
    <property type="evidence" value="ECO:0007669"/>
    <property type="project" value="UniProtKB-UniRule"/>
</dbReference>
<dbReference type="PIRSF" id="PIRSF006755">
    <property type="entry name" value="DTB_synth"/>
    <property type="match status" value="1"/>
</dbReference>
<keyword evidence="2" id="KW-0460">Magnesium</keyword>